<keyword evidence="3 6" id="KW-1133">Transmembrane helix</keyword>
<evidence type="ECO:0000256" key="2">
    <source>
        <dbReference type="ARBA" id="ARBA00022692"/>
    </source>
</evidence>
<gene>
    <name evidence="7" type="ORF">EJ04DRAFT_515360</name>
</gene>
<dbReference type="EMBL" id="ML996221">
    <property type="protein sequence ID" value="KAF2730303.1"/>
    <property type="molecule type" value="Genomic_DNA"/>
</dbReference>
<dbReference type="PANTHER" id="PTHR11040">
    <property type="entry name" value="ZINC/IRON TRANSPORTER"/>
    <property type="match status" value="1"/>
</dbReference>
<evidence type="ECO:0000313" key="7">
    <source>
        <dbReference type="EMBL" id="KAF2730303.1"/>
    </source>
</evidence>
<feature type="region of interest" description="Disordered" evidence="5">
    <location>
        <begin position="233"/>
        <end position="258"/>
    </location>
</feature>
<evidence type="ECO:0000256" key="5">
    <source>
        <dbReference type="SAM" id="MobiDB-lite"/>
    </source>
</evidence>
<evidence type="ECO:0000256" key="3">
    <source>
        <dbReference type="ARBA" id="ARBA00022989"/>
    </source>
</evidence>
<evidence type="ECO:0000256" key="1">
    <source>
        <dbReference type="ARBA" id="ARBA00004141"/>
    </source>
</evidence>
<dbReference type="Proteomes" id="UP000799444">
    <property type="component" value="Unassembled WGS sequence"/>
</dbReference>
<reference evidence="7" key="1">
    <citation type="journal article" date="2020" name="Stud. Mycol.">
        <title>101 Dothideomycetes genomes: a test case for predicting lifestyles and emergence of pathogens.</title>
        <authorList>
            <person name="Haridas S."/>
            <person name="Albert R."/>
            <person name="Binder M."/>
            <person name="Bloem J."/>
            <person name="Labutti K."/>
            <person name="Salamov A."/>
            <person name="Andreopoulos B."/>
            <person name="Baker S."/>
            <person name="Barry K."/>
            <person name="Bills G."/>
            <person name="Bluhm B."/>
            <person name="Cannon C."/>
            <person name="Castanera R."/>
            <person name="Culley D."/>
            <person name="Daum C."/>
            <person name="Ezra D."/>
            <person name="Gonzalez J."/>
            <person name="Henrissat B."/>
            <person name="Kuo A."/>
            <person name="Liang C."/>
            <person name="Lipzen A."/>
            <person name="Lutzoni F."/>
            <person name="Magnuson J."/>
            <person name="Mondo S."/>
            <person name="Nolan M."/>
            <person name="Ohm R."/>
            <person name="Pangilinan J."/>
            <person name="Park H.-J."/>
            <person name="Ramirez L."/>
            <person name="Alfaro M."/>
            <person name="Sun H."/>
            <person name="Tritt A."/>
            <person name="Yoshinaga Y."/>
            <person name="Zwiers L.-H."/>
            <person name="Turgeon B."/>
            <person name="Goodwin S."/>
            <person name="Spatafora J."/>
            <person name="Crous P."/>
            <person name="Grigoriev I."/>
        </authorList>
    </citation>
    <scope>NUCLEOTIDE SEQUENCE</scope>
    <source>
        <strain evidence="7">CBS 125425</strain>
    </source>
</reference>
<feature type="transmembrane region" description="Helical" evidence="6">
    <location>
        <begin position="339"/>
        <end position="359"/>
    </location>
</feature>
<dbReference type="Pfam" id="PF02535">
    <property type="entry name" value="Zip"/>
    <property type="match status" value="1"/>
</dbReference>
<keyword evidence="4 6" id="KW-0472">Membrane</keyword>
<evidence type="ECO:0000256" key="4">
    <source>
        <dbReference type="ARBA" id="ARBA00023136"/>
    </source>
</evidence>
<feature type="transmembrane region" description="Helical" evidence="6">
    <location>
        <begin position="406"/>
        <end position="427"/>
    </location>
</feature>
<dbReference type="PANTHER" id="PTHR11040:SF44">
    <property type="entry name" value="PROTEIN ZNTC-RELATED"/>
    <property type="match status" value="1"/>
</dbReference>
<proteinExistence type="predicted"/>
<keyword evidence="2 6" id="KW-0812">Transmembrane</keyword>
<evidence type="ECO:0000256" key="6">
    <source>
        <dbReference type="SAM" id="Phobius"/>
    </source>
</evidence>
<feature type="transmembrane region" description="Helical" evidence="6">
    <location>
        <begin position="155"/>
        <end position="177"/>
    </location>
</feature>
<dbReference type="GO" id="GO:0005385">
    <property type="term" value="F:zinc ion transmembrane transporter activity"/>
    <property type="evidence" value="ECO:0007669"/>
    <property type="project" value="TreeGrafter"/>
</dbReference>
<dbReference type="OrthoDB" id="448280at2759"/>
<sequence length="431" mass="45343">MTATAAAIPEITAVSSCHPHGTVQFCQVGTTEFQVIGPTATEEFAPQYTGCHAHDAETYCFAPDGSEVQVLVDGVDENHSGDEHAHEEEETGGCHFHAGVEHCPGAETVQCLRTDREYNIPLRVGLLFVILITSAIGVFTPILATRFTRLTTRSLLFTALKQFGTGVVISTAFIHLFTHAQLLFANECLGELGYEGTTAAIFMAGLFLAFLVEYVGARFVGWRKRTRASALSTPELGEENSDGKTAAPAGEEHAVGGDGHADAQLHAATAVDEKLGVVVLEAGVIFHSLLIGLTLVVAGDSFFLTLFAVILFHQMFEGVALGTCIAALPDAVALMTKMLMAAAFALITPLGMGIGIGVLRNFNGNDRSTLVAIGTLDALSAGILAWVGLVEMLARDWMGGALAKAGVVRTAVGMVSLVAGLVLMSVLGKWA</sequence>
<evidence type="ECO:0000313" key="8">
    <source>
        <dbReference type="Proteomes" id="UP000799444"/>
    </source>
</evidence>
<organism evidence="7 8">
    <name type="scientific">Polyplosphaeria fusca</name>
    <dbReference type="NCBI Taxonomy" id="682080"/>
    <lineage>
        <taxon>Eukaryota</taxon>
        <taxon>Fungi</taxon>
        <taxon>Dikarya</taxon>
        <taxon>Ascomycota</taxon>
        <taxon>Pezizomycotina</taxon>
        <taxon>Dothideomycetes</taxon>
        <taxon>Pleosporomycetidae</taxon>
        <taxon>Pleosporales</taxon>
        <taxon>Tetraplosphaeriaceae</taxon>
        <taxon>Polyplosphaeria</taxon>
    </lineage>
</organism>
<dbReference type="GO" id="GO:0005886">
    <property type="term" value="C:plasma membrane"/>
    <property type="evidence" value="ECO:0007669"/>
    <property type="project" value="TreeGrafter"/>
</dbReference>
<keyword evidence="8" id="KW-1185">Reference proteome</keyword>
<feature type="transmembrane region" description="Helical" evidence="6">
    <location>
        <begin position="197"/>
        <end position="217"/>
    </location>
</feature>
<accession>A0A9P4UYV2</accession>
<dbReference type="AlphaFoldDB" id="A0A9P4UYV2"/>
<feature type="transmembrane region" description="Helical" evidence="6">
    <location>
        <begin position="120"/>
        <end position="143"/>
    </location>
</feature>
<comment type="subcellular location">
    <subcellularLocation>
        <location evidence="1">Membrane</location>
        <topology evidence="1">Multi-pass membrane protein</topology>
    </subcellularLocation>
</comment>
<name>A0A9P4UYV2_9PLEO</name>
<comment type="caution">
    <text evidence="7">The sequence shown here is derived from an EMBL/GenBank/DDBJ whole genome shotgun (WGS) entry which is preliminary data.</text>
</comment>
<feature type="transmembrane region" description="Helical" evidence="6">
    <location>
        <begin position="371"/>
        <end position="394"/>
    </location>
</feature>
<protein>
    <submittedName>
        <fullName evidence="7">Zip-domain-containing protein</fullName>
    </submittedName>
</protein>
<dbReference type="InterPro" id="IPR003689">
    <property type="entry name" value="ZIP"/>
</dbReference>